<accession>B8CDB8</accession>
<protein>
    <submittedName>
        <fullName evidence="2">Uncharacterized protein</fullName>
    </submittedName>
</protein>
<feature type="compositionally biased region" description="Basic and acidic residues" evidence="1">
    <location>
        <begin position="12"/>
        <end position="21"/>
    </location>
</feature>
<dbReference type="PaxDb" id="35128-Thaps10239"/>
<dbReference type="HOGENOM" id="CLU_1252874_0_0_1"/>
<dbReference type="GeneID" id="7450283"/>
<dbReference type="InParanoid" id="B8CDB8"/>
<reference evidence="2 3" key="2">
    <citation type="journal article" date="2008" name="Nature">
        <title>The Phaeodactylum genome reveals the evolutionary history of diatom genomes.</title>
        <authorList>
            <person name="Bowler C."/>
            <person name="Allen A.E."/>
            <person name="Badger J.H."/>
            <person name="Grimwood J."/>
            <person name="Jabbari K."/>
            <person name="Kuo A."/>
            <person name="Maheswari U."/>
            <person name="Martens C."/>
            <person name="Maumus F."/>
            <person name="Otillar R.P."/>
            <person name="Rayko E."/>
            <person name="Salamov A."/>
            <person name="Vandepoele K."/>
            <person name="Beszteri B."/>
            <person name="Gruber A."/>
            <person name="Heijde M."/>
            <person name="Katinka M."/>
            <person name="Mock T."/>
            <person name="Valentin K."/>
            <person name="Verret F."/>
            <person name="Berges J.A."/>
            <person name="Brownlee C."/>
            <person name="Cadoret J.P."/>
            <person name="Chiovitti A."/>
            <person name="Choi C.J."/>
            <person name="Coesel S."/>
            <person name="De Martino A."/>
            <person name="Detter J.C."/>
            <person name="Durkin C."/>
            <person name="Falciatore A."/>
            <person name="Fournet J."/>
            <person name="Haruta M."/>
            <person name="Huysman M.J."/>
            <person name="Jenkins B.D."/>
            <person name="Jiroutova K."/>
            <person name="Jorgensen R.E."/>
            <person name="Joubert Y."/>
            <person name="Kaplan A."/>
            <person name="Kroger N."/>
            <person name="Kroth P.G."/>
            <person name="La Roche J."/>
            <person name="Lindquist E."/>
            <person name="Lommer M."/>
            <person name="Martin-Jezequel V."/>
            <person name="Lopez P.J."/>
            <person name="Lucas S."/>
            <person name="Mangogna M."/>
            <person name="McGinnis K."/>
            <person name="Medlin L.K."/>
            <person name="Montsant A."/>
            <person name="Oudot-Le Secq M.P."/>
            <person name="Napoli C."/>
            <person name="Obornik M."/>
            <person name="Parker M.S."/>
            <person name="Petit J.L."/>
            <person name="Porcel B.M."/>
            <person name="Poulsen N."/>
            <person name="Robison M."/>
            <person name="Rychlewski L."/>
            <person name="Rynearson T.A."/>
            <person name="Schmutz J."/>
            <person name="Shapiro H."/>
            <person name="Siaut M."/>
            <person name="Stanley M."/>
            <person name="Sussman M.R."/>
            <person name="Taylor A.R."/>
            <person name="Vardi A."/>
            <person name="von Dassow P."/>
            <person name="Vyverman W."/>
            <person name="Willis A."/>
            <person name="Wyrwicz L.S."/>
            <person name="Rokhsar D.S."/>
            <person name="Weissenbach J."/>
            <person name="Armbrust E.V."/>
            <person name="Green B.R."/>
            <person name="Van de Peer Y."/>
            <person name="Grigoriev I.V."/>
        </authorList>
    </citation>
    <scope>NUCLEOTIDE SEQUENCE [LARGE SCALE GENOMIC DNA]</scope>
    <source>
        <strain evidence="2 3">CCMP1335</strain>
    </source>
</reference>
<reference evidence="2 3" key="1">
    <citation type="journal article" date="2004" name="Science">
        <title>The genome of the diatom Thalassiosira pseudonana: ecology, evolution, and metabolism.</title>
        <authorList>
            <person name="Armbrust E.V."/>
            <person name="Berges J.A."/>
            <person name="Bowler C."/>
            <person name="Green B.R."/>
            <person name="Martinez D."/>
            <person name="Putnam N.H."/>
            <person name="Zhou S."/>
            <person name="Allen A.E."/>
            <person name="Apt K.E."/>
            <person name="Bechner M."/>
            <person name="Brzezinski M.A."/>
            <person name="Chaal B.K."/>
            <person name="Chiovitti A."/>
            <person name="Davis A.K."/>
            <person name="Demarest M.S."/>
            <person name="Detter J.C."/>
            <person name="Glavina T."/>
            <person name="Goodstein D."/>
            <person name="Hadi M.Z."/>
            <person name="Hellsten U."/>
            <person name="Hildebrand M."/>
            <person name="Jenkins B.D."/>
            <person name="Jurka J."/>
            <person name="Kapitonov V.V."/>
            <person name="Kroger N."/>
            <person name="Lau W.W."/>
            <person name="Lane T.W."/>
            <person name="Larimer F.W."/>
            <person name="Lippmeier J.C."/>
            <person name="Lucas S."/>
            <person name="Medina M."/>
            <person name="Montsant A."/>
            <person name="Obornik M."/>
            <person name="Parker M.S."/>
            <person name="Palenik B."/>
            <person name="Pazour G.J."/>
            <person name="Richardson P.M."/>
            <person name="Rynearson T.A."/>
            <person name="Saito M.A."/>
            <person name="Schwartz D.C."/>
            <person name="Thamatrakoln K."/>
            <person name="Valentin K."/>
            <person name="Vardi A."/>
            <person name="Wilkerson F.P."/>
            <person name="Rokhsar D.S."/>
        </authorList>
    </citation>
    <scope>NUCLEOTIDE SEQUENCE [LARGE SCALE GENOMIC DNA]</scope>
    <source>
        <strain evidence="2 3">CCMP1335</strain>
    </source>
</reference>
<dbReference type="EMBL" id="CM000650">
    <property type="protein sequence ID" value="EED88479.1"/>
    <property type="molecule type" value="Genomic_DNA"/>
</dbReference>
<dbReference type="AlphaFoldDB" id="B8CDB8"/>
<evidence type="ECO:0000313" key="3">
    <source>
        <dbReference type="Proteomes" id="UP000001449"/>
    </source>
</evidence>
<keyword evidence="3" id="KW-1185">Reference proteome</keyword>
<proteinExistence type="predicted"/>
<sequence>MTDAPATKKPRRSVEADEGRVHTASANDDNSNALDLKQRMLDHSSIAKAVRVFTHHFQLQNAREGIFNADATSSSSHTPRQVAEFYCEFMTLKVLEEDHDAATAKFSPGVIVDEFWHLHVLDTAGYSAFFADVTSNGEMVHHDLEKSMDPAEGIRRREKATAKAYTETFGEACPFFSWDEIGLNSSDDDDDDDDELGDGHSFNIAIRTLTGSRISIDDSRK</sequence>
<dbReference type="RefSeq" id="XP_002294124.1">
    <property type="nucleotide sequence ID" value="XM_002294088.1"/>
</dbReference>
<dbReference type="KEGG" id="tps:THAPSDRAFT_10239"/>
<name>B8CDB8_THAPS</name>
<evidence type="ECO:0000313" key="2">
    <source>
        <dbReference type="EMBL" id="EED88479.1"/>
    </source>
</evidence>
<dbReference type="Proteomes" id="UP000001449">
    <property type="component" value="Chromosome 15"/>
</dbReference>
<feature type="region of interest" description="Disordered" evidence="1">
    <location>
        <begin position="1"/>
        <end position="31"/>
    </location>
</feature>
<gene>
    <name evidence="2" type="ORF">THAPSDRAFT_10239</name>
</gene>
<evidence type="ECO:0000256" key="1">
    <source>
        <dbReference type="SAM" id="MobiDB-lite"/>
    </source>
</evidence>
<organism evidence="2 3">
    <name type="scientific">Thalassiosira pseudonana</name>
    <name type="common">Marine diatom</name>
    <name type="synonym">Cyclotella nana</name>
    <dbReference type="NCBI Taxonomy" id="35128"/>
    <lineage>
        <taxon>Eukaryota</taxon>
        <taxon>Sar</taxon>
        <taxon>Stramenopiles</taxon>
        <taxon>Ochrophyta</taxon>
        <taxon>Bacillariophyta</taxon>
        <taxon>Coscinodiscophyceae</taxon>
        <taxon>Thalassiosirophycidae</taxon>
        <taxon>Thalassiosirales</taxon>
        <taxon>Thalassiosiraceae</taxon>
        <taxon>Thalassiosira</taxon>
    </lineage>
</organism>